<evidence type="ECO:0000256" key="3">
    <source>
        <dbReference type="ARBA" id="ARBA00022692"/>
    </source>
</evidence>
<dbReference type="SUPFAM" id="SSF103473">
    <property type="entry name" value="MFS general substrate transporter"/>
    <property type="match status" value="1"/>
</dbReference>
<evidence type="ECO:0000259" key="8">
    <source>
        <dbReference type="PROSITE" id="PS50850"/>
    </source>
</evidence>
<keyword evidence="2" id="KW-0813">Transport</keyword>
<proteinExistence type="predicted"/>
<feature type="transmembrane region" description="Helical" evidence="6">
    <location>
        <begin position="343"/>
        <end position="362"/>
    </location>
</feature>
<dbReference type="PROSITE" id="PS50850">
    <property type="entry name" value="MFS"/>
    <property type="match status" value="1"/>
</dbReference>
<feature type="chain" id="PRO_5046342153" evidence="7">
    <location>
        <begin position="20"/>
        <end position="482"/>
    </location>
</feature>
<dbReference type="EMBL" id="JARVKF010000399">
    <property type="protein sequence ID" value="KAK9417339.1"/>
    <property type="molecule type" value="Genomic_DNA"/>
</dbReference>
<feature type="transmembrane region" description="Helical" evidence="6">
    <location>
        <begin position="309"/>
        <end position="331"/>
    </location>
</feature>
<dbReference type="InterPro" id="IPR036259">
    <property type="entry name" value="MFS_trans_sf"/>
</dbReference>
<feature type="transmembrane region" description="Helical" evidence="6">
    <location>
        <begin position="374"/>
        <end position="392"/>
    </location>
</feature>
<organism evidence="9 10">
    <name type="scientific">Seiridium unicorne</name>
    <dbReference type="NCBI Taxonomy" id="138068"/>
    <lineage>
        <taxon>Eukaryota</taxon>
        <taxon>Fungi</taxon>
        <taxon>Dikarya</taxon>
        <taxon>Ascomycota</taxon>
        <taxon>Pezizomycotina</taxon>
        <taxon>Sordariomycetes</taxon>
        <taxon>Xylariomycetidae</taxon>
        <taxon>Amphisphaeriales</taxon>
        <taxon>Sporocadaceae</taxon>
        <taxon>Seiridium</taxon>
    </lineage>
</organism>
<dbReference type="InterPro" id="IPR020846">
    <property type="entry name" value="MFS_dom"/>
</dbReference>
<evidence type="ECO:0000256" key="4">
    <source>
        <dbReference type="ARBA" id="ARBA00022989"/>
    </source>
</evidence>
<protein>
    <submittedName>
        <fullName evidence="9">Efflux pump antibiotic resistance protein</fullName>
    </submittedName>
</protein>
<evidence type="ECO:0000256" key="5">
    <source>
        <dbReference type="ARBA" id="ARBA00023136"/>
    </source>
</evidence>
<dbReference type="InterPro" id="IPR011701">
    <property type="entry name" value="MFS"/>
</dbReference>
<keyword evidence="3 6" id="KW-0812">Transmembrane</keyword>
<feature type="transmembrane region" description="Helical" evidence="6">
    <location>
        <begin position="138"/>
        <end position="160"/>
    </location>
</feature>
<comment type="subcellular location">
    <subcellularLocation>
        <location evidence="1">Membrane</location>
        <topology evidence="1">Multi-pass membrane protein</topology>
    </subcellularLocation>
</comment>
<feature type="domain" description="Major facilitator superfamily (MFS) profile" evidence="8">
    <location>
        <begin position="1"/>
        <end position="482"/>
    </location>
</feature>
<sequence>MISLMLGIFLVSLDNTILATAIPKITDEFYGLHKVSTWGKFYKYFLLKIYFMVAIALFELGSLICGVAPNPTALIVGRVIAGLGGAGIGSGAFTIIGFFAEPQKRPALIGFTGATYGIAAVLGPFLGGAFSDKVTWRWCFYINLPVGGLAAAIVLIYLHIPSEAKPVVASWKEKFLQLDLLGALLVMCLVISYILALQYGGLTKAWDSSVVVGLLAGSFAIFVTCIFWEIYQGERAMVVPRIKREVWVSCIFQFFFAGTYFVVLFYLPIYFQSVFDLSPIGSGVRNLPFIILLTIAVTLQGPVLTKIGYFTPLMAIGAGLTAIGCGLFYILQVDTSVGKWVGYQIFTGLVIGMTFQTTLTIVQSTSTPEDMSSTAMIFFFQMIGGAFLVSAAQSAFNNTIIRTAASTASGINPALLLATGATQIRTVFTSAQVPGVVAAYMTGIKVVFAITIGASGFASLFSLCGSWKKLHAEDLKNTGGGA</sequence>
<evidence type="ECO:0000313" key="9">
    <source>
        <dbReference type="EMBL" id="KAK9417339.1"/>
    </source>
</evidence>
<feature type="transmembrane region" description="Helical" evidence="6">
    <location>
        <begin position="106"/>
        <end position="126"/>
    </location>
</feature>
<evidence type="ECO:0000256" key="6">
    <source>
        <dbReference type="SAM" id="Phobius"/>
    </source>
</evidence>
<feature type="transmembrane region" description="Helical" evidence="6">
    <location>
        <begin position="79"/>
        <end position="100"/>
    </location>
</feature>
<feature type="transmembrane region" description="Helical" evidence="6">
    <location>
        <begin position="180"/>
        <end position="199"/>
    </location>
</feature>
<comment type="caution">
    <text evidence="9">The sequence shown here is derived from an EMBL/GenBank/DDBJ whole genome shotgun (WGS) entry which is preliminary data.</text>
</comment>
<dbReference type="Proteomes" id="UP001408356">
    <property type="component" value="Unassembled WGS sequence"/>
</dbReference>
<keyword evidence="10" id="KW-1185">Reference proteome</keyword>
<dbReference type="PANTHER" id="PTHR23501">
    <property type="entry name" value="MAJOR FACILITATOR SUPERFAMILY"/>
    <property type="match status" value="1"/>
</dbReference>
<evidence type="ECO:0000256" key="2">
    <source>
        <dbReference type="ARBA" id="ARBA00022448"/>
    </source>
</evidence>
<feature type="signal peptide" evidence="7">
    <location>
        <begin position="1"/>
        <end position="19"/>
    </location>
</feature>
<feature type="transmembrane region" description="Helical" evidence="6">
    <location>
        <begin position="283"/>
        <end position="303"/>
    </location>
</feature>
<name>A0ABR2US44_9PEZI</name>
<feature type="transmembrane region" description="Helical" evidence="6">
    <location>
        <begin position="436"/>
        <end position="461"/>
    </location>
</feature>
<dbReference type="PANTHER" id="PTHR23501:SF177">
    <property type="entry name" value="MAJOR FACILITATOR SUPERFAMILY (MFS) PROFILE DOMAIN-CONTAINING PROTEIN-RELATED"/>
    <property type="match status" value="1"/>
</dbReference>
<feature type="transmembrane region" description="Helical" evidence="6">
    <location>
        <begin position="45"/>
        <end position="67"/>
    </location>
</feature>
<dbReference type="Gene3D" id="1.20.1250.20">
    <property type="entry name" value="MFS general substrate transporter like domains"/>
    <property type="match status" value="2"/>
</dbReference>
<feature type="transmembrane region" description="Helical" evidence="6">
    <location>
        <begin position="211"/>
        <end position="231"/>
    </location>
</feature>
<keyword evidence="5 6" id="KW-0472">Membrane</keyword>
<dbReference type="Pfam" id="PF07690">
    <property type="entry name" value="MFS_1"/>
    <property type="match status" value="1"/>
</dbReference>
<evidence type="ECO:0000256" key="1">
    <source>
        <dbReference type="ARBA" id="ARBA00004141"/>
    </source>
</evidence>
<reference evidence="9 10" key="1">
    <citation type="journal article" date="2024" name="J. Plant Pathol.">
        <title>Sequence and assembly of the genome of Seiridium unicorne, isolate CBS 538.82, causal agent of cypress canker disease.</title>
        <authorList>
            <person name="Scali E."/>
            <person name="Rocca G.D."/>
            <person name="Danti R."/>
            <person name="Garbelotto M."/>
            <person name="Barberini S."/>
            <person name="Baroncelli R."/>
            <person name="Emiliani G."/>
        </authorList>
    </citation>
    <scope>NUCLEOTIDE SEQUENCE [LARGE SCALE GENOMIC DNA]</scope>
    <source>
        <strain evidence="9 10">BM-138-508</strain>
    </source>
</reference>
<gene>
    <name evidence="9" type="ORF">SUNI508_08919</name>
</gene>
<accession>A0ABR2US44</accession>
<keyword evidence="4 6" id="KW-1133">Transmembrane helix</keyword>
<evidence type="ECO:0000256" key="7">
    <source>
        <dbReference type="SAM" id="SignalP"/>
    </source>
</evidence>
<evidence type="ECO:0000313" key="10">
    <source>
        <dbReference type="Proteomes" id="UP001408356"/>
    </source>
</evidence>
<feature type="transmembrane region" description="Helical" evidence="6">
    <location>
        <begin position="251"/>
        <end position="271"/>
    </location>
</feature>
<dbReference type="CDD" id="cd17502">
    <property type="entry name" value="MFS_Azr1_MDR_like"/>
    <property type="match status" value="1"/>
</dbReference>
<keyword evidence="7" id="KW-0732">Signal</keyword>